<dbReference type="AlphaFoldDB" id="A0A937K1U9"/>
<dbReference type="InterPro" id="IPR028994">
    <property type="entry name" value="Integrin_alpha_N"/>
</dbReference>
<feature type="domain" description="Secretion system C-terminal sorting" evidence="3">
    <location>
        <begin position="657"/>
        <end position="730"/>
    </location>
</feature>
<sequence length="732" mass="81701">MRLFLTLTCFLFLSSVCKSQYAYQIENDVKIRGLSMPWAGGINSAQYSNIDLNGDGKQDLVVFDRTGNKVNTFVYKEGRYVYEPEYAYYFPEKLDRWLLLRDFNCDGKPDLFTGDALGMRVYVNTTKEGEHLSWRLFNSRDPQPSPLLSQGFSSAVNLQVNTSDLPAIIDVDGDGDLDILVFRPSANSTIEYHRNMSMENNGNCDSLQMKRITQTWGGVKECGCGIFAFDGDDCGLSGGREEHQGGKAMFLYDRDGDGDLDLVMSEETCSGTYYFENKGDSQEAYFNEVETNFPNAEDPAWFYIFPSAHHADVDMDGLDDIMVSSNYSSNTTGRIDFSASSWYYKNTGDGYDLIQKDFLQDQMIDLGENAAPAFIDEDGDGDLDMIVGQFIDNTQGILTASLKLYENVETISEPAFELKNSDYLGLSQRGLFNFRPKFYDVNNDGNPDLVISATDVTNSTTSIYYMLNQSSSSFVGSGVLVQFFSLSGLGDYSENYEIADIDQDGRFDILVGRMTGRVEYYRNLGSWGNSSFTLENNAFYNLDYSTSRINPSIEIADLNADGKSDLLIGDQRGTLTIFDDFRNHLEDPEPGVTAFMRPRGEDYLTTFAFGSKTYPVVINLFNEDHPAIVVGTGQGGVNILRSTEAVEGRTNLYDLDIYPNPVIKSETATVNISSRYSGEAVILNMLGQAVSQKFSLRANVSSKVYIEHLAEGIYIIYVNGSKSISQKFIVVD</sequence>
<proteinExistence type="predicted"/>
<feature type="signal peptide" evidence="2">
    <location>
        <begin position="1"/>
        <end position="22"/>
    </location>
</feature>
<dbReference type="Gene3D" id="2.130.10.130">
    <property type="entry name" value="Integrin alpha, N-terminal"/>
    <property type="match status" value="3"/>
</dbReference>
<evidence type="ECO:0000256" key="1">
    <source>
        <dbReference type="ARBA" id="ARBA00022729"/>
    </source>
</evidence>
<dbReference type="RefSeq" id="WP_202244878.1">
    <property type="nucleotide sequence ID" value="NZ_JAESIY010000006.1"/>
</dbReference>
<dbReference type="NCBIfam" id="TIGR04183">
    <property type="entry name" value="Por_Secre_tail"/>
    <property type="match status" value="1"/>
</dbReference>
<dbReference type="EMBL" id="JAESIY010000006">
    <property type="protein sequence ID" value="MBL3657087.1"/>
    <property type="molecule type" value="Genomic_DNA"/>
</dbReference>
<dbReference type="InterPro" id="IPR026444">
    <property type="entry name" value="Secre_tail"/>
</dbReference>
<protein>
    <submittedName>
        <fullName evidence="4">T9SS type A sorting domain-containing protein</fullName>
    </submittedName>
</protein>
<evidence type="ECO:0000256" key="2">
    <source>
        <dbReference type="SAM" id="SignalP"/>
    </source>
</evidence>
<dbReference type="Pfam" id="PF18962">
    <property type="entry name" value="Por_Secre_tail"/>
    <property type="match status" value="1"/>
</dbReference>
<keyword evidence="1 2" id="KW-0732">Signal</keyword>
<dbReference type="InterPro" id="IPR013517">
    <property type="entry name" value="FG-GAP"/>
</dbReference>
<gene>
    <name evidence="4" type="ORF">JL102_13150</name>
</gene>
<evidence type="ECO:0000313" key="4">
    <source>
        <dbReference type="EMBL" id="MBL3657087.1"/>
    </source>
</evidence>
<name>A0A937K1U9_9BACT</name>
<evidence type="ECO:0000259" key="3">
    <source>
        <dbReference type="Pfam" id="PF18962"/>
    </source>
</evidence>
<dbReference type="SUPFAM" id="SSF69318">
    <property type="entry name" value="Integrin alpha N-terminal domain"/>
    <property type="match status" value="2"/>
</dbReference>
<dbReference type="Proteomes" id="UP000659388">
    <property type="component" value="Unassembled WGS sequence"/>
</dbReference>
<keyword evidence="5" id="KW-1185">Reference proteome</keyword>
<dbReference type="Pfam" id="PF13517">
    <property type="entry name" value="FG-GAP_3"/>
    <property type="match status" value="2"/>
</dbReference>
<accession>A0A937K1U9</accession>
<feature type="chain" id="PRO_5037482675" evidence="2">
    <location>
        <begin position="23"/>
        <end position="732"/>
    </location>
</feature>
<reference evidence="4" key="1">
    <citation type="submission" date="2021-01" db="EMBL/GenBank/DDBJ databases">
        <title>Fulvivirga kasyanovii gen. nov., sp nov., a novel member of the phylum Bacteroidetes isolated from seawater in a mussel farm.</title>
        <authorList>
            <person name="Zhao L.-H."/>
            <person name="Wang Z.-J."/>
        </authorList>
    </citation>
    <scope>NUCLEOTIDE SEQUENCE</scope>
    <source>
        <strain evidence="4">2943</strain>
    </source>
</reference>
<evidence type="ECO:0000313" key="5">
    <source>
        <dbReference type="Proteomes" id="UP000659388"/>
    </source>
</evidence>
<comment type="caution">
    <text evidence="4">The sequence shown here is derived from an EMBL/GenBank/DDBJ whole genome shotgun (WGS) entry which is preliminary data.</text>
</comment>
<organism evidence="4 5">
    <name type="scientific">Fulvivirga sediminis</name>
    <dbReference type="NCBI Taxonomy" id="2803949"/>
    <lineage>
        <taxon>Bacteria</taxon>
        <taxon>Pseudomonadati</taxon>
        <taxon>Bacteroidota</taxon>
        <taxon>Cytophagia</taxon>
        <taxon>Cytophagales</taxon>
        <taxon>Fulvivirgaceae</taxon>
        <taxon>Fulvivirga</taxon>
    </lineage>
</organism>
<dbReference type="PANTHER" id="PTHR46580:SF4">
    <property type="entry name" value="ATP_GTP-BINDING PROTEIN"/>
    <property type="match status" value="1"/>
</dbReference>
<dbReference type="PANTHER" id="PTHR46580">
    <property type="entry name" value="SENSOR KINASE-RELATED"/>
    <property type="match status" value="1"/>
</dbReference>